<reference evidence="1" key="1">
    <citation type="submission" date="2022-07" db="EMBL/GenBank/DDBJ databases">
        <title>Phylogenomic reconstructions and comparative analyses of Kickxellomycotina fungi.</title>
        <authorList>
            <person name="Reynolds N.K."/>
            <person name="Stajich J.E."/>
            <person name="Barry K."/>
            <person name="Grigoriev I.V."/>
            <person name="Crous P."/>
            <person name="Smith M.E."/>
        </authorList>
    </citation>
    <scope>NUCLEOTIDE SEQUENCE</scope>
    <source>
        <strain evidence="1">Benny 63K</strain>
    </source>
</reference>
<feature type="non-terminal residue" evidence="1">
    <location>
        <position position="1"/>
    </location>
</feature>
<dbReference type="Proteomes" id="UP001150581">
    <property type="component" value="Unassembled WGS sequence"/>
</dbReference>
<accession>A0ACC1I1Z6</accession>
<evidence type="ECO:0000313" key="2">
    <source>
        <dbReference type="Proteomes" id="UP001150581"/>
    </source>
</evidence>
<organism evidence="1 2">
    <name type="scientific">Kickxella alabastrina</name>
    <dbReference type="NCBI Taxonomy" id="61397"/>
    <lineage>
        <taxon>Eukaryota</taxon>
        <taxon>Fungi</taxon>
        <taxon>Fungi incertae sedis</taxon>
        <taxon>Zoopagomycota</taxon>
        <taxon>Kickxellomycotina</taxon>
        <taxon>Kickxellomycetes</taxon>
        <taxon>Kickxellales</taxon>
        <taxon>Kickxellaceae</taxon>
        <taxon>Kickxella</taxon>
    </lineage>
</organism>
<proteinExistence type="predicted"/>
<keyword evidence="2" id="KW-1185">Reference proteome</keyword>
<name>A0ACC1I1Z6_9FUNG</name>
<gene>
    <name evidence="1" type="ORF">LPJ66_011203</name>
</gene>
<protein>
    <submittedName>
        <fullName evidence="1">Uncharacterized protein</fullName>
    </submittedName>
</protein>
<evidence type="ECO:0000313" key="1">
    <source>
        <dbReference type="EMBL" id="KAJ1882120.1"/>
    </source>
</evidence>
<dbReference type="EMBL" id="JANBPG010003278">
    <property type="protein sequence ID" value="KAJ1882120.1"/>
    <property type="molecule type" value="Genomic_DNA"/>
</dbReference>
<sequence length="85" mass="10057">PHRARASVSGAQTHMSYRPFSAADKLNPFFIPWIMRTLWDEPEIRQNDSLRVELRRLVTLFDKWMPETKAGKELKYRLEPVRAAM</sequence>
<comment type="caution">
    <text evidence="1">The sequence shown here is derived from an EMBL/GenBank/DDBJ whole genome shotgun (WGS) entry which is preliminary data.</text>
</comment>